<proteinExistence type="predicted"/>
<sequence>MRTSVVPPYSCYLRVYEPVAAFGRDERELLAPWLEGVERPSTAALTVAEQRVWLAALLPAFPSDAMMTERRAYVVEVDGVRFVCPDEPALRIRQALRDLVSVLSDDVLRVLIPAGGLDGVDFSVLCEDDAGKDDFPHILTARWHVPLAWFVIFSEDQRTVRTEPERSLRYLTPMVDARRRIARAYRLLRRTWPDWDLGALVDLGRWLEAFHPHAWVELDYGGLVHLVSPEALAEDQSAKDVTAALQAVAEGNDEEALIVYRRLRKRWWSVRAKERAS</sequence>
<organism evidence="2 3">
    <name type="scientific">Thermasporomyces composti</name>
    <dbReference type="NCBI Taxonomy" id="696763"/>
    <lineage>
        <taxon>Bacteria</taxon>
        <taxon>Bacillati</taxon>
        <taxon>Actinomycetota</taxon>
        <taxon>Actinomycetes</taxon>
        <taxon>Propionibacteriales</taxon>
        <taxon>Nocardioidaceae</taxon>
        <taxon>Thermasporomyces</taxon>
    </lineage>
</organism>
<name>A0A3D9VCA2_THECX</name>
<protein>
    <recommendedName>
        <fullName evidence="1">DUF8083 domain-containing protein</fullName>
    </recommendedName>
</protein>
<accession>A0A3D9VCA2</accession>
<dbReference type="RefSeq" id="WP_115850290.1">
    <property type="nucleotide sequence ID" value="NZ_QTUC01000001.1"/>
</dbReference>
<feature type="domain" description="DUF8083" evidence="1">
    <location>
        <begin position="9"/>
        <end position="274"/>
    </location>
</feature>
<dbReference type="EMBL" id="QTUC01000001">
    <property type="protein sequence ID" value="REF36695.1"/>
    <property type="molecule type" value="Genomic_DNA"/>
</dbReference>
<dbReference type="Pfam" id="PF26312">
    <property type="entry name" value="DUF8083"/>
    <property type="match status" value="1"/>
</dbReference>
<evidence type="ECO:0000313" key="3">
    <source>
        <dbReference type="Proteomes" id="UP000256485"/>
    </source>
</evidence>
<evidence type="ECO:0000259" key="1">
    <source>
        <dbReference type="Pfam" id="PF26312"/>
    </source>
</evidence>
<dbReference type="OrthoDB" id="4961314at2"/>
<reference evidence="2 3" key="1">
    <citation type="submission" date="2018-08" db="EMBL/GenBank/DDBJ databases">
        <title>Sequencing the genomes of 1000 actinobacteria strains.</title>
        <authorList>
            <person name="Klenk H.-P."/>
        </authorList>
    </citation>
    <scope>NUCLEOTIDE SEQUENCE [LARGE SCALE GENOMIC DNA]</scope>
    <source>
        <strain evidence="2 3">DSM 22891</strain>
    </source>
</reference>
<dbReference type="AlphaFoldDB" id="A0A3D9VCA2"/>
<comment type="caution">
    <text evidence="2">The sequence shown here is derived from an EMBL/GenBank/DDBJ whole genome shotgun (WGS) entry which is preliminary data.</text>
</comment>
<dbReference type="Proteomes" id="UP000256485">
    <property type="component" value="Unassembled WGS sequence"/>
</dbReference>
<dbReference type="InterPro" id="IPR058396">
    <property type="entry name" value="DUF8083"/>
</dbReference>
<evidence type="ECO:0000313" key="2">
    <source>
        <dbReference type="EMBL" id="REF36695.1"/>
    </source>
</evidence>
<gene>
    <name evidence="2" type="ORF">DFJ64_2115</name>
</gene>
<keyword evidence="3" id="KW-1185">Reference proteome</keyword>